<dbReference type="CDD" id="cd09535">
    <property type="entry name" value="SAM_BOI-like_fungal"/>
    <property type="match status" value="1"/>
</dbReference>
<feature type="region of interest" description="Disordered" evidence="3">
    <location>
        <begin position="72"/>
        <end position="130"/>
    </location>
</feature>
<feature type="domain" description="SAM" evidence="5">
    <location>
        <begin position="330"/>
        <end position="393"/>
    </location>
</feature>
<dbReference type="InterPro" id="IPR001660">
    <property type="entry name" value="SAM"/>
</dbReference>
<keyword evidence="1 2" id="KW-0728">SH3 domain</keyword>
<accession>A0A8H8DI83</accession>
<gene>
    <name evidence="6" type="ORF">BJ554DRAFT_340</name>
</gene>
<dbReference type="Pfam" id="PF00018">
    <property type="entry name" value="SH3_1"/>
    <property type="match status" value="1"/>
</dbReference>
<feature type="region of interest" description="Disordered" evidence="3">
    <location>
        <begin position="277"/>
        <end position="298"/>
    </location>
</feature>
<evidence type="ECO:0000313" key="6">
    <source>
        <dbReference type="EMBL" id="KAG5459275.1"/>
    </source>
</evidence>
<feature type="compositionally biased region" description="Basic and acidic residues" evidence="3">
    <location>
        <begin position="195"/>
        <end position="204"/>
    </location>
</feature>
<reference evidence="6 7" key="1">
    <citation type="journal article" name="Sci. Rep.">
        <title>Genome-scale phylogenetic analyses confirm Olpidium as the closest living zoosporic fungus to the non-flagellated, terrestrial fungi.</title>
        <authorList>
            <person name="Chang Y."/>
            <person name="Rochon D."/>
            <person name="Sekimoto S."/>
            <person name="Wang Y."/>
            <person name="Chovatia M."/>
            <person name="Sandor L."/>
            <person name="Salamov A."/>
            <person name="Grigoriev I.V."/>
            <person name="Stajich J.E."/>
            <person name="Spatafora J.W."/>
        </authorList>
    </citation>
    <scope>NUCLEOTIDE SEQUENCE [LARGE SCALE GENOMIC DNA]</scope>
    <source>
        <strain evidence="6">S191</strain>
    </source>
</reference>
<dbReference type="InterPro" id="IPR001452">
    <property type="entry name" value="SH3_domain"/>
</dbReference>
<evidence type="ECO:0000256" key="3">
    <source>
        <dbReference type="SAM" id="MobiDB-lite"/>
    </source>
</evidence>
<feature type="domain" description="SH3" evidence="4">
    <location>
        <begin position="11"/>
        <end position="74"/>
    </location>
</feature>
<evidence type="ECO:0000259" key="4">
    <source>
        <dbReference type="PROSITE" id="PS50002"/>
    </source>
</evidence>
<sequence>MAAATAPDQKGVLLTVWATHDFVAENEDELPFYAGEPVEVLEKDEEFGDGWWLGRDSNERVGLFPASFVTDIPPEGEGLAGEHESSYSVSGASEPQSVHSSVGVDQSVEPRGLQSSTRRGEGNESVDNPGNIELANLVAAAIAAARADGAPIPSDENDEVKVVNTANVAAPLLAERLTGRGSGSSPEEIQQEYDDTMREIEASRTSRPQAGGGGATALRCDSNVTAPGGRREWGRQVVEEVASPSVWSPPGKPKLPPLKTGSADVAAAVENLAISIGKEEHDQSSPPNATQRVDGRPPLTAGVTYGSNIFASGAFQQPKSDIPQGHPRNWSINDVYNWLISRGFEADAASFAENEITGAILLELDLTTLKELGVTSFGKRFNMMHAVADLKEEWGLCIVTPVVSDNLVLSTTNSSLGLSSEALDDSSVRVPSSGKMASMTSQESGFKSEGRGDYLRRDSTSQVLMPETDAASFRSEGRGNIFRRDSTSQSTIPEMDAAATGEFRRKPISSLYSSASAQPPDVESLRPVRRFSRTGSVATRPAPTPPRTRGNDFTQKPHAVVGGSHPCQPAIPARYSSVPGVDEFRPPTNLKAPKNDSNPGPQAK</sequence>
<dbReference type="SUPFAM" id="SSF50044">
    <property type="entry name" value="SH3-domain"/>
    <property type="match status" value="1"/>
</dbReference>
<feature type="compositionally biased region" description="Polar residues" evidence="3">
    <location>
        <begin position="86"/>
        <end position="104"/>
    </location>
</feature>
<dbReference type="SMART" id="SM00326">
    <property type="entry name" value="SH3"/>
    <property type="match status" value="1"/>
</dbReference>
<evidence type="ECO:0000256" key="2">
    <source>
        <dbReference type="PROSITE-ProRule" id="PRU00192"/>
    </source>
</evidence>
<dbReference type="Pfam" id="PF07647">
    <property type="entry name" value="SAM_2"/>
    <property type="match status" value="1"/>
</dbReference>
<dbReference type="AlphaFoldDB" id="A0A8H8DI83"/>
<proteinExistence type="predicted"/>
<feature type="compositionally biased region" description="Polar residues" evidence="3">
    <location>
        <begin position="595"/>
        <end position="604"/>
    </location>
</feature>
<feature type="region of interest" description="Disordered" evidence="3">
    <location>
        <begin position="241"/>
        <end position="260"/>
    </location>
</feature>
<dbReference type="OrthoDB" id="73680at2759"/>
<dbReference type="SMART" id="SM00454">
    <property type="entry name" value="SAM"/>
    <property type="match status" value="1"/>
</dbReference>
<organism evidence="6 7">
    <name type="scientific">Olpidium bornovanus</name>
    <dbReference type="NCBI Taxonomy" id="278681"/>
    <lineage>
        <taxon>Eukaryota</taxon>
        <taxon>Fungi</taxon>
        <taxon>Fungi incertae sedis</taxon>
        <taxon>Olpidiomycota</taxon>
        <taxon>Olpidiomycotina</taxon>
        <taxon>Olpidiomycetes</taxon>
        <taxon>Olpidiales</taxon>
        <taxon>Olpidiaceae</taxon>
        <taxon>Olpidium</taxon>
    </lineage>
</organism>
<dbReference type="Proteomes" id="UP000673691">
    <property type="component" value="Unassembled WGS sequence"/>
</dbReference>
<dbReference type="Gene3D" id="1.10.150.50">
    <property type="entry name" value="Transcription Factor, Ets-1"/>
    <property type="match status" value="1"/>
</dbReference>
<dbReference type="PROSITE" id="PS50105">
    <property type="entry name" value="SAM_DOMAIN"/>
    <property type="match status" value="1"/>
</dbReference>
<evidence type="ECO:0000259" key="5">
    <source>
        <dbReference type="PROSITE" id="PS50105"/>
    </source>
</evidence>
<dbReference type="InterPro" id="IPR013761">
    <property type="entry name" value="SAM/pointed_sf"/>
</dbReference>
<comment type="caution">
    <text evidence="6">The sequence shown here is derived from an EMBL/GenBank/DDBJ whole genome shotgun (WGS) entry which is preliminary data.</text>
</comment>
<dbReference type="Gene3D" id="2.30.30.40">
    <property type="entry name" value="SH3 Domains"/>
    <property type="match status" value="1"/>
</dbReference>
<feature type="region of interest" description="Disordered" evidence="3">
    <location>
        <begin position="174"/>
        <end position="234"/>
    </location>
</feature>
<protein>
    <submittedName>
        <fullName evidence="6">Uncharacterized protein</fullName>
    </submittedName>
</protein>
<keyword evidence="7" id="KW-1185">Reference proteome</keyword>
<dbReference type="SUPFAM" id="SSF47769">
    <property type="entry name" value="SAM/Pointed domain"/>
    <property type="match status" value="1"/>
</dbReference>
<dbReference type="CDD" id="cd00174">
    <property type="entry name" value="SH3"/>
    <property type="match status" value="1"/>
</dbReference>
<evidence type="ECO:0000256" key="1">
    <source>
        <dbReference type="ARBA" id="ARBA00022443"/>
    </source>
</evidence>
<evidence type="ECO:0000313" key="7">
    <source>
        <dbReference type="Proteomes" id="UP000673691"/>
    </source>
</evidence>
<feature type="region of interest" description="Disordered" evidence="3">
    <location>
        <begin position="420"/>
        <end position="604"/>
    </location>
</feature>
<feature type="compositionally biased region" description="Basic and acidic residues" evidence="3">
    <location>
        <begin position="446"/>
        <end position="459"/>
    </location>
</feature>
<dbReference type="EMBL" id="JAEFCI010007111">
    <property type="protein sequence ID" value="KAG5459275.1"/>
    <property type="molecule type" value="Genomic_DNA"/>
</dbReference>
<dbReference type="InterPro" id="IPR036028">
    <property type="entry name" value="SH3-like_dom_sf"/>
</dbReference>
<dbReference type="PROSITE" id="PS50002">
    <property type="entry name" value="SH3"/>
    <property type="match status" value="1"/>
</dbReference>
<name>A0A8H8DI83_9FUNG</name>